<evidence type="ECO:0000313" key="2">
    <source>
        <dbReference type="Proteomes" id="UP000176944"/>
    </source>
</evidence>
<sequence>MSEFLDQPWMMTLTPLTTIASVSLTNRELQTKPELQLLLYCVRSSIDDGTAESIKRLLVEQDIDWTYLLKTARRQKVLPLLYHSLKNTCPDLVPQNILKQLRNYFQHLVVHNTFLTEKLLKLLTLLEKHGISAIPFKGAILAVSVYGNLGLRQFGDLDILVDHQDIPKVKELLLSQGYELQKDLGWEYHFVDKKSRICIDIHEGIVPDLFCLPLDFEYLRSHLQPLSLAGKTVSTILPEQMLLILCVQLGKDCCHWSVRLAQLCDVAELLRTHPQLDWRRVLAEAQKLGCERMLLLDLCLVRDLLGVTLPQIVLNKLQAQPLCQSLALQVRSRLFRDLEELPKLSEAQGFWAFFLSYNHRFYFSMRERLHHRVMYCLHWLKNSLLVMLMPNEADWALLSLPRVLAFLYYPIHIIRLLIKHGIQPIFRTYNEPHSL</sequence>
<dbReference type="Gene3D" id="3.30.460.40">
    <property type="match status" value="1"/>
</dbReference>
<proteinExistence type="predicted"/>
<accession>A0A1D9G7N7</accession>
<gene>
    <name evidence="1" type="ORF">BJP36_30715</name>
</gene>
<protein>
    <submittedName>
        <fullName evidence="1">Nucleotidyltransferase family protein</fullName>
    </submittedName>
</protein>
<dbReference type="EMBL" id="CP017708">
    <property type="protein sequence ID" value="AOY83638.2"/>
    <property type="molecule type" value="Genomic_DNA"/>
</dbReference>
<evidence type="ECO:0000313" key="1">
    <source>
        <dbReference type="EMBL" id="AOY83638.2"/>
    </source>
</evidence>
<name>A0A1D9G7N7_MOOP1</name>
<dbReference type="AlphaFoldDB" id="A0A1D9G7N7"/>
<organism evidence="1 2">
    <name type="scientific">Moorena producens (strain JHB)</name>
    <dbReference type="NCBI Taxonomy" id="1454205"/>
    <lineage>
        <taxon>Bacteria</taxon>
        <taxon>Bacillati</taxon>
        <taxon>Cyanobacteriota</taxon>
        <taxon>Cyanophyceae</taxon>
        <taxon>Coleofasciculales</taxon>
        <taxon>Coleofasciculaceae</taxon>
        <taxon>Moorena</taxon>
    </lineage>
</organism>
<dbReference type="InterPro" id="IPR039498">
    <property type="entry name" value="NTP_transf_5"/>
</dbReference>
<reference evidence="2" key="1">
    <citation type="submission" date="2016-10" db="EMBL/GenBank/DDBJ databases">
        <title>Comparative genomics uncovers the prolific and rare metabolic potential of the cyanobacterial genus Moorea.</title>
        <authorList>
            <person name="Leao T."/>
            <person name="Castelao G."/>
            <person name="Korobeynikov A."/>
            <person name="Monroe E.A."/>
            <person name="Podell S."/>
            <person name="Glukhov E."/>
            <person name="Allen E."/>
            <person name="Gerwick W.H."/>
            <person name="Gerwick L."/>
        </authorList>
    </citation>
    <scope>NUCLEOTIDE SEQUENCE [LARGE SCALE GENOMIC DNA]</scope>
    <source>
        <strain evidence="2">JHB</strain>
    </source>
</reference>
<dbReference type="Proteomes" id="UP000176944">
    <property type="component" value="Chromosome"/>
</dbReference>
<dbReference type="Pfam" id="PF14907">
    <property type="entry name" value="NTP_transf_5"/>
    <property type="match status" value="1"/>
</dbReference>